<dbReference type="Proteomes" id="UP000006727">
    <property type="component" value="Chromosome 2"/>
</dbReference>
<protein>
    <recommendedName>
        <fullName evidence="10">Misato Segment II tubulin-like domain-containing protein</fullName>
    </recommendedName>
</protein>
<dbReference type="EnsemblPlants" id="Pp3c2_14950V3.1">
    <property type="protein sequence ID" value="Pp3c2_14950V3.1"/>
    <property type="gene ID" value="Pp3c2_14950"/>
</dbReference>
<reference evidence="8" key="3">
    <citation type="submission" date="2020-12" db="UniProtKB">
        <authorList>
            <consortium name="EnsemblPlants"/>
        </authorList>
    </citation>
    <scope>IDENTIFICATION</scope>
</reference>
<evidence type="ECO:0000256" key="3">
    <source>
        <dbReference type="ARBA" id="ARBA00023128"/>
    </source>
</evidence>
<name>A0A2K1L1L4_PHYPA</name>
<comment type="similarity">
    <text evidence="2">Belongs to the misato family.</text>
</comment>
<evidence type="ECO:0000313" key="7">
    <source>
        <dbReference type="EMBL" id="PNR59913.1"/>
    </source>
</evidence>
<evidence type="ECO:0000256" key="4">
    <source>
        <dbReference type="SAM" id="MobiDB-lite"/>
    </source>
</evidence>
<dbReference type="Pfam" id="PF10644">
    <property type="entry name" value="Misat_Tub_SegII"/>
    <property type="match status" value="1"/>
</dbReference>
<dbReference type="STRING" id="3218.A0A2K1L1L4"/>
<dbReference type="Gene3D" id="3.40.50.1440">
    <property type="entry name" value="Tubulin/FtsZ, GTPase domain"/>
    <property type="match status" value="1"/>
</dbReference>
<dbReference type="FunCoup" id="A0A2K1L1L4">
    <property type="interactions" value="2257"/>
</dbReference>
<evidence type="ECO:0000256" key="2">
    <source>
        <dbReference type="ARBA" id="ARBA00008507"/>
    </source>
</evidence>
<sequence>MREVVTVQLGGFANFVGAHFWNFQDEVLGSLEDGGQIGLDMDVLYRVGETRQGIATYMPRLLALDLRGSLGAVRAAGSLYEYSPQLQSSSVNTWTGPTVVHRHEAIPKNDFLKYLDAESEGWNAGDHSNQPSFSSIEFQSTNVPESSRSRDIAPSEETKERSLVKSLDGSVEFWTDYLKAHLHPRSVYELPNTFHGVTPFDNYSCGQGFFKEQEQLEEVENRLRFFVEECDHLQGFQFMVDNSGGFAAVAADFLEAVGDEYNRTPHLLFSLRPPWSPPSASHRDAVIASLHESVSLARLSSLTNLLVPVGLQQLASSQFSKYTCVNDSKIFHTSALYATALNTITLPFRMQVSGPTEASQQKGVGSSDMSNTVRLVSCSQQKKIALLEAAVPGPPLPVVGTPGAFDLTSLSSLTPDVDQSYFGTQAAEALVIQGARISGGGGSASVAQVLECTYTGKPANRRGAISYCQLSVSPNPVPIPVPFPCIFGPNISARGDILPNSIASVAGRGGLDILSIPVAARLTSRDSLLPYVKGRLMSFRKLGLSRASIGGGVLEDWGFMKEEVQDLAEVLGNLAGAYSDRMHASSTDSD</sequence>
<dbReference type="KEGG" id="ppp:112278738"/>
<dbReference type="PaxDb" id="3218-PP1S30_220V6.1"/>
<gene>
    <name evidence="8" type="primary">LOC112278738</name>
    <name evidence="7" type="ORF">PHYPA_002705</name>
</gene>
<dbReference type="AlphaFoldDB" id="A0A2K1L1L4"/>
<evidence type="ECO:0000259" key="6">
    <source>
        <dbReference type="Pfam" id="PF14881"/>
    </source>
</evidence>
<dbReference type="SUPFAM" id="SSF52490">
    <property type="entry name" value="Tubulin nucleotide-binding domain-like"/>
    <property type="match status" value="1"/>
</dbReference>
<reference evidence="7 9" key="1">
    <citation type="journal article" date="2008" name="Science">
        <title>The Physcomitrella genome reveals evolutionary insights into the conquest of land by plants.</title>
        <authorList>
            <person name="Rensing S."/>
            <person name="Lang D."/>
            <person name="Zimmer A."/>
            <person name="Terry A."/>
            <person name="Salamov A."/>
            <person name="Shapiro H."/>
            <person name="Nishiyama T."/>
            <person name="Perroud P.-F."/>
            <person name="Lindquist E."/>
            <person name="Kamisugi Y."/>
            <person name="Tanahashi T."/>
            <person name="Sakakibara K."/>
            <person name="Fujita T."/>
            <person name="Oishi K."/>
            <person name="Shin-I T."/>
            <person name="Kuroki Y."/>
            <person name="Toyoda A."/>
            <person name="Suzuki Y."/>
            <person name="Hashimoto A."/>
            <person name="Yamaguchi K."/>
            <person name="Sugano A."/>
            <person name="Kohara Y."/>
            <person name="Fujiyama A."/>
            <person name="Anterola A."/>
            <person name="Aoki S."/>
            <person name="Ashton N."/>
            <person name="Barbazuk W.B."/>
            <person name="Barker E."/>
            <person name="Bennetzen J."/>
            <person name="Bezanilla M."/>
            <person name="Blankenship R."/>
            <person name="Cho S.H."/>
            <person name="Dutcher S."/>
            <person name="Estelle M."/>
            <person name="Fawcett J.A."/>
            <person name="Gundlach H."/>
            <person name="Hanada K."/>
            <person name="Heyl A."/>
            <person name="Hicks K.A."/>
            <person name="Hugh J."/>
            <person name="Lohr M."/>
            <person name="Mayer K."/>
            <person name="Melkozernov A."/>
            <person name="Murata T."/>
            <person name="Nelson D."/>
            <person name="Pils B."/>
            <person name="Prigge M."/>
            <person name="Reiss B."/>
            <person name="Renner T."/>
            <person name="Rombauts S."/>
            <person name="Rushton P."/>
            <person name="Sanderfoot A."/>
            <person name="Schween G."/>
            <person name="Shiu S.-H."/>
            <person name="Stueber K."/>
            <person name="Theodoulou F.L."/>
            <person name="Tu H."/>
            <person name="Van de Peer Y."/>
            <person name="Verrier P.J."/>
            <person name="Waters E."/>
            <person name="Wood A."/>
            <person name="Yang L."/>
            <person name="Cove D."/>
            <person name="Cuming A."/>
            <person name="Hasebe M."/>
            <person name="Lucas S."/>
            <person name="Mishler D.B."/>
            <person name="Reski R."/>
            <person name="Grigoriev I."/>
            <person name="Quatrano R.S."/>
            <person name="Boore J.L."/>
        </authorList>
    </citation>
    <scope>NUCLEOTIDE SEQUENCE [LARGE SCALE GENOMIC DNA]</scope>
    <source>
        <strain evidence="8 9">cv. Gransden 2004</strain>
    </source>
</reference>
<feature type="region of interest" description="Disordered" evidence="4">
    <location>
        <begin position="133"/>
        <end position="161"/>
    </location>
</feature>
<dbReference type="GO" id="GO:0005737">
    <property type="term" value="C:cytoplasm"/>
    <property type="evidence" value="ECO:0000318"/>
    <property type="project" value="GO_Central"/>
</dbReference>
<evidence type="ECO:0000259" key="5">
    <source>
        <dbReference type="Pfam" id="PF10644"/>
    </source>
</evidence>
<dbReference type="InterPro" id="IPR049942">
    <property type="entry name" value="DML1/Misato"/>
</dbReference>
<accession>A0A2K1L1L4</accession>
<dbReference type="InterPro" id="IPR019605">
    <property type="entry name" value="Misato_II_tubulin-like"/>
</dbReference>
<evidence type="ECO:0000313" key="8">
    <source>
        <dbReference type="EnsemblPlants" id="Pp3c2_14950V3.1"/>
    </source>
</evidence>
<feature type="domain" description="DML1/Misato tubulin" evidence="6">
    <location>
        <begin position="170"/>
        <end position="349"/>
    </location>
</feature>
<feature type="domain" description="Misato Segment II tubulin-like" evidence="5">
    <location>
        <begin position="2"/>
        <end position="116"/>
    </location>
</feature>
<dbReference type="OMA" id="TIQVGEF"/>
<dbReference type="Gramene" id="Pp3c2_14950V3.4">
    <property type="protein sequence ID" value="Pp3c2_14950V3.4"/>
    <property type="gene ID" value="Pp3c2_14950"/>
</dbReference>
<dbReference type="GO" id="GO:0007005">
    <property type="term" value="P:mitochondrion organization"/>
    <property type="evidence" value="ECO:0007669"/>
    <property type="project" value="InterPro"/>
</dbReference>
<dbReference type="PANTHER" id="PTHR13391:SF0">
    <property type="entry name" value="PROTEIN MISATO HOMOLOG 1"/>
    <property type="match status" value="1"/>
</dbReference>
<reference evidence="7 9" key="2">
    <citation type="journal article" date="2018" name="Plant J.">
        <title>The Physcomitrella patens chromosome-scale assembly reveals moss genome structure and evolution.</title>
        <authorList>
            <person name="Lang D."/>
            <person name="Ullrich K.K."/>
            <person name="Murat F."/>
            <person name="Fuchs J."/>
            <person name="Jenkins J."/>
            <person name="Haas F.B."/>
            <person name="Piednoel M."/>
            <person name="Gundlach H."/>
            <person name="Van Bel M."/>
            <person name="Meyberg R."/>
            <person name="Vives C."/>
            <person name="Morata J."/>
            <person name="Symeonidi A."/>
            <person name="Hiss M."/>
            <person name="Muchero W."/>
            <person name="Kamisugi Y."/>
            <person name="Saleh O."/>
            <person name="Blanc G."/>
            <person name="Decker E.L."/>
            <person name="van Gessel N."/>
            <person name="Grimwood J."/>
            <person name="Hayes R.D."/>
            <person name="Graham S.W."/>
            <person name="Gunter L.E."/>
            <person name="McDaniel S.F."/>
            <person name="Hoernstein S.N.W."/>
            <person name="Larsson A."/>
            <person name="Li F.W."/>
            <person name="Perroud P.F."/>
            <person name="Phillips J."/>
            <person name="Ranjan P."/>
            <person name="Rokshar D.S."/>
            <person name="Rothfels C.J."/>
            <person name="Schneider L."/>
            <person name="Shu S."/>
            <person name="Stevenson D.W."/>
            <person name="Thummler F."/>
            <person name="Tillich M."/>
            <person name="Villarreal Aguilar J.C."/>
            <person name="Widiez T."/>
            <person name="Wong G.K."/>
            <person name="Wymore A."/>
            <person name="Zhang Y."/>
            <person name="Zimmer A.D."/>
            <person name="Quatrano R.S."/>
            <person name="Mayer K.F.X."/>
            <person name="Goodstein D."/>
            <person name="Casacuberta J.M."/>
            <person name="Vandepoele K."/>
            <person name="Reski R."/>
            <person name="Cuming A.C."/>
            <person name="Tuskan G.A."/>
            <person name="Maumus F."/>
            <person name="Salse J."/>
            <person name="Schmutz J."/>
            <person name="Rensing S.A."/>
        </authorList>
    </citation>
    <scope>NUCLEOTIDE SEQUENCE [LARGE SCALE GENOMIC DNA]</scope>
    <source>
        <strain evidence="8 9">cv. Gransden 2004</strain>
    </source>
</reference>
<evidence type="ECO:0000256" key="1">
    <source>
        <dbReference type="ARBA" id="ARBA00004173"/>
    </source>
</evidence>
<dbReference type="CDD" id="cd06060">
    <property type="entry name" value="misato"/>
    <property type="match status" value="1"/>
</dbReference>
<dbReference type="EMBL" id="ABEU02000002">
    <property type="protein sequence ID" value="PNR59913.1"/>
    <property type="molecule type" value="Genomic_DNA"/>
</dbReference>
<dbReference type="Pfam" id="PF14881">
    <property type="entry name" value="Tubulin_3"/>
    <property type="match status" value="1"/>
</dbReference>
<evidence type="ECO:0000313" key="9">
    <source>
        <dbReference type="Proteomes" id="UP000006727"/>
    </source>
</evidence>
<organism evidence="7">
    <name type="scientific">Physcomitrium patens</name>
    <name type="common">Spreading-leaved earth moss</name>
    <name type="synonym">Physcomitrella patens</name>
    <dbReference type="NCBI Taxonomy" id="3218"/>
    <lineage>
        <taxon>Eukaryota</taxon>
        <taxon>Viridiplantae</taxon>
        <taxon>Streptophyta</taxon>
        <taxon>Embryophyta</taxon>
        <taxon>Bryophyta</taxon>
        <taxon>Bryophytina</taxon>
        <taxon>Bryopsida</taxon>
        <taxon>Funariidae</taxon>
        <taxon>Funariales</taxon>
        <taxon>Funariaceae</taxon>
        <taxon>Physcomitrium</taxon>
    </lineage>
</organism>
<dbReference type="EnsemblPlants" id="Pp3c2_14950V3.4">
    <property type="protein sequence ID" value="Pp3c2_14950V3.4"/>
    <property type="gene ID" value="Pp3c2_14950"/>
</dbReference>
<evidence type="ECO:0008006" key="10">
    <source>
        <dbReference type="Google" id="ProtNLM"/>
    </source>
</evidence>
<dbReference type="InterPro" id="IPR029209">
    <property type="entry name" value="DML1/Misato_tubulin"/>
</dbReference>
<dbReference type="InterPro" id="IPR036525">
    <property type="entry name" value="Tubulin/FtsZ_GTPase_sf"/>
</dbReference>
<dbReference type="RefSeq" id="XP_024368200.1">
    <property type="nucleotide sequence ID" value="XM_024512432.2"/>
</dbReference>
<dbReference type="Gramene" id="Pp3c2_14950V3.3">
    <property type="protein sequence ID" value="Pp3c2_14950V3.3"/>
    <property type="gene ID" value="Pp3c2_14950"/>
</dbReference>
<comment type="subcellular location">
    <subcellularLocation>
        <location evidence="1">Mitochondrion</location>
    </subcellularLocation>
</comment>
<dbReference type="GeneID" id="112278738"/>
<proteinExistence type="inferred from homology"/>
<feature type="compositionally biased region" description="Polar residues" evidence="4">
    <location>
        <begin position="133"/>
        <end position="146"/>
    </location>
</feature>
<dbReference type="Gramene" id="Pp3c2_14950V3.1">
    <property type="protein sequence ID" value="Pp3c2_14950V3.1"/>
    <property type="gene ID" value="Pp3c2_14950"/>
</dbReference>
<dbReference type="EnsemblPlants" id="Pp3c2_14950V3.3">
    <property type="protein sequence ID" value="Pp3c2_14950V3.3"/>
    <property type="gene ID" value="Pp3c2_14950"/>
</dbReference>
<keyword evidence="3" id="KW-0496">Mitochondrion</keyword>
<dbReference type="PANTHER" id="PTHR13391">
    <property type="entry name" value="MITOCHONDRIAL DISTRIBUTION REGULATOR MISATO"/>
    <property type="match status" value="1"/>
</dbReference>
<feature type="compositionally biased region" description="Basic and acidic residues" evidence="4">
    <location>
        <begin position="147"/>
        <end position="161"/>
    </location>
</feature>
<keyword evidence="9" id="KW-1185">Reference proteome</keyword>
<dbReference type="OrthoDB" id="271881at2759"/>
<dbReference type="GO" id="GO:0005739">
    <property type="term" value="C:mitochondrion"/>
    <property type="evidence" value="ECO:0007669"/>
    <property type="project" value="UniProtKB-SubCell"/>
</dbReference>